<gene>
    <name evidence="1" type="ORF">HPB49_019653</name>
</gene>
<organism evidence="1 2">
    <name type="scientific">Dermacentor silvarum</name>
    <name type="common">Tick</name>
    <dbReference type="NCBI Taxonomy" id="543639"/>
    <lineage>
        <taxon>Eukaryota</taxon>
        <taxon>Metazoa</taxon>
        <taxon>Ecdysozoa</taxon>
        <taxon>Arthropoda</taxon>
        <taxon>Chelicerata</taxon>
        <taxon>Arachnida</taxon>
        <taxon>Acari</taxon>
        <taxon>Parasitiformes</taxon>
        <taxon>Ixodida</taxon>
        <taxon>Ixodoidea</taxon>
        <taxon>Ixodidae</taxon>
        <taxon>Rhipicephalinae</taxon>
        <taxon>Dermacentor</taxon>
    </lineage>
</organism>
<evidence type="ECO:0000313" key="2">
    <source>
        <dbReference type="Proteomes" id="UP000821865"/>
    </source>
</evidence>
<dbReference type="EMBL" id="CM023478">
    <property type="protein sequence ID" value="KAH7933961.1"/>
    <property type="molecule type" value="Genomic_DNA"/>
</dbReference>
<accession>A0ACB8C561</accession>
<comment type="caution">
    <text evidence="1">The sequence shown here is derived from an EMBL/GenBank/DDBJ whole genome shotgun (WGS) entry which is preliminary data.</text>
</comment>
<proteinExistence type="predicted"/>
<dbReference type="Proteomes" id="UP000821865">
    <property type="component" value="Chromosome 9"/>
</dbReference>
<keyword evidence="2" id="KW-1185">Reference proteome</keyword>
<sequence>MDVGWSVYASGSNAAAAARYDAFLAPEALMKDLKRVLGPIFAKQRRCITPVPPSVPLHLKIEELKSSTRMWMKKEMSFSISVGHVKMSADELAENVKATETALLGRIGKRWETINALSLKSTMGPALLQRIGEEELYECVNAVLGAAAKKRRRFLEMVDLLVLLKDYDFKKYKRLKGVIKLPHVVKPTFRGCMIGYNADRKEARACNLDFISVDEVMQLKGRPTAIKKLAARYDAFFAPKDYYLLRDLNKLLEQNFKKERKCITPVPLYMELDVKVCELRRSTRLWMRRELSFGISVGHVKMSADELAENVTVTVNEVLKRLKKGWENLRGLSVKSSMGPICKLY</sequence>
<name>A0ACB8C561_DERSI</name>
<protein>
    <submittedName>
        <fullName evidence="1">Uncharacterized protein</fullName>
    </submittedName>
</protein>
<evidence type="ECO:0000313" key="1">
    <source>
        <dbReference type="EMBL" id="KAH7933961.1"/>
    </source>
</evidence>
<reference evidence="1" key="1">
    <citation type="submission" date="2020-05" db="EMBL/GenBank/DDBJ databases">
        <title>Large-scale comparative analyses of tick genomes elucidate their genetic diversity and vector capacities.</title>
        <authorList>
            <person name="Jia N."/>
            <person name="Wang J."/>
            <person name="Shi W."/>
            <person name="Du L."/>
            <person name="Sun Y."/>
            <person name="Zhan W."/>
            <person name="Jiang J."/>
            <person name="Wang Q."/>
            <person name="Zhang B."/>
            <person name="Ji P."/>
            <person name="Sakyi L.B."/>
            <person name="Cui X."/>
            <person name="Yuan T."/>
            <person name="Jiang B."/>
            <person name="Yang W."/>
            <person name="Lam T.T.-Y."/>
            <person name="Chang Q."/>
            <person name="Ding S."/>
            <person name="Wang X."/>
            <person name="Zhu J."/>
            <person name="Ruan X."/>
            <person name="Zhao L."/>
            <person name="Wei J."/>
            <person name="Que T."/>
            <person name="Du C."/>
            <person name="Cheng J."/>
            <person name="Dai P."/>
            <person name="Han X."/>
            <person name="Huang E."/>
            <person name="Gao Y."/>
            <person name="Liu J."/>
            <person name="Shao H."/>
            <person name="Ye R."/>
            <person name="Li L."/>
            <person name="Wei W."/>
            <person name="Wang X."/>
            <person name="Wang C."/>
            <person name="Yang T."/>
            <person name="Huo Q."/>
            <person name="Li W."/>
            <person name="Guo W."/>
            <person name="Chen H."/>
            <person name="Zhou L."/>
            <person name="Ni X."/>
            <person name="Tian J."/>
            <person name="Zhou Y."/>
            <person name="Sheng Y."/>
            <person name="Liu T."/>
            <person name="Pan Y."/>
            <person name="Xia L."/>
            <person name="Li J."/>
            <person name="Zhao F."/>
            <person name="Cao W."/>
        </authorList>
    </citation>
    <scope>NUCLEOTIDE SEQUENCE</scope>
    <source>
        <strain evidence="1">Dsil-2018</strain>
    </source>
</reference>